<dbReference type="Gene3D" id="2.70.98.10">
    <property type="match status" value="1"/>
</dbReference>
<evidence type="ECO:0000256" key="3">
    <source>
        <dbReference type="ARBA" id="ARBA00023239"/>
    </source>
</evidence>
<dbReference type="OrthoDB" id="5980780at2759"/>
<dbReference type="GO" id="GO:0030246">
    <property type="term" value="F:carbohydrate binding"/>
    <property type="evidence" value="ECO:0007669"/>
    <property type="project" value="InterPro"/>
</dbReference>
<dbReference type="AlphaFoldDB" id="A0A409VBK4"/>
<dbReference type="InterPro" id="IPR003159">
    <property type="entry name" value="Lyase_8_central_dom"/>
</dbReference>
<reference evidence="7 8" key="1">
    <citation type="journal article" date="2018" name="Evol. Lett.">
        <title>Horizontal gene cluster transfer increased hallucinogenic mushroom diversity.</title>
        <authorList>
            <person name="Reynolds H.T."/>
            <person name="Vijayakumar V."/>
            <person name="Gluck-Thaler E."/>
            <person name="Korotkin H.B."/>
            <person name="Matheny P.B."/>
            <person name="Slot J.C."/>
        </authorList>
    </citation>
    <scope>NUCLEOTIDE SEQUENCE [LARGE SCALE GENOMIC DNA]</scope>
    <source>
        <strain evidence="7 8">SRW20</strain>
    </source>
</reference>
<dbReference type="InterPro" id="IPR014718">
    <property type="entry name" value="GH-type_carb-bd"/>
</dbReference>
<keyword evidence="3" id="KW-0456">Lyase</keyword>
<feature type="domain" description="Polysaccharide lyase family 8 C-terminal" evidence="5">
    <location>
        <begin position="756"/>
        <end position="825"/>
    </location>
</feature>
<evidence type="ECO:0000256" key="2">
    <source>
        <dbReference type="ARBA" id="ARBA00022729"/>
    </source>
</evidence>
<dbReference type="Pfam" id="PF02278">
    <property type="entry name" value="Lyase_8"/>
    <property type="match status" value="1"/>
</dbReference>
<evidence type="ECO:0000256" key="1">
    <source>
        <dbReference type="ARBA" id="ARBA00006699"/>
    </source>
</evidence>
<dbReference type="GO" id="GO:0016837">
    <property type="term" value="F:carbon-oxygen lyase activity, acting on polysaccharides"/>
    <property type="evidence" value="ECO:0007669"/>
    <property type="project" value="UniProtKB-ARBA"/>
</dbReference>
<feature type="domain" description="Polysaccharide lyase family 8 central" evidence="4">
    <location>
        <begin position="495"/>
        <end position="739"/>
    </location>
</feature>
<dbReference type="EMBL" id="NHYE01005667">
    <property type="protein sequence ID" value="PPQ64381.1"/>
    <property type="molecule type" value="Genomic_DNA"/>
</dbReference>
<sequence>MYLAISINAASDLRVLPRPELLAESIAAMWTRLVLYLHVLFQTNALLFSSSSYATSTLSSSVPSSTLTKNSTTLSAGATTPALTSSTLASSVAGNSSVVTSSLLPSASTNATSAPSSTSSAIEPTQTIDPSTLNEILTIQSRRLTSIIGAMSSPKNIPAWLSTLGSNGKWPDSEVDYTTGCDARRANWPAQDHWQRILVMAGAWHGGLAGDDQFVKDPTLRAAISSAMDYWFSRDFTNPACLDSGGTPACPCSNPDNSLWNTNWFSNIILIPELVSQTCLLLNNTLVETQLSNCTHITGRAYGTFDHNINGVGFLTGANTLDVAKIGIDQALLTFNVTLLTDAYRRVHQELQIKNGVKVDGIRADGSFGQHGGILYNGNYGKDYTNDVLDLEVEAGGTEFAAGSDSQEALATLFDGDRWMIFLNSVTGVLHWDFSVLGRFISFPVIDAQATGSIKINLTEVLELGQQWSSSSLINFANSLSASESNANAGQLVGNRMFYANDYMVQRGNNYVTSVKMYSSRTQNSECTNSQNPEGFHLSDGTVYTYLVGNEYEDISAAWDWNLIPGITVDYGATALVCGTTQQTGIESFVGGVSDDTIGIAAMRYTNPLTKSLHWQKAWFFLEDDVQHVMIANISSSTTAPVYTVLDQRRHDGTVVLDDEETGSSSRTKPQTLWHGTVGYVFPDFNGTATVSVQVGEKTGNWSAIGTSTQPPPTVDLFAAWIDHSNLAVPISYTILPGTTQKAFTKKVKKLALQEIQNDNSISAVYDQTNRIAMFVFWEATGGSVTFSPGGKLAPITILVTGNIALIYRLDTGEITVSDPSQSLIAAQVSLTLGAGQKPKHWGTGVVKTLVFQLPTDGLAGSSVTQTIN</sequence>
<dbReference type="SUPFAM" id="SSF49863">
    <property type="entry name" value="Hyaluronate lyase-like, C-terminal domain"/>
    <property type="match status" value="1"/>
</dbReference>
<dbReference type="SUPFAM" id="SSF74650">
    <property type="entry name" value="Galactose mutarotase-like"/>
    <property type="match status" value="1"/>
</dbReference>
<feature type="domain" description="Polysaccharide lyase 8 N-terminal alpha-helical" evidence="6">
    <location>
        <begin position="260"/>
        <end position="412"/>
    </location>
</feature>
<dbReference type="SUPFAM" id="SSF48230">
    <property type="entry name" value="Chondroitin AC/alginate lyase"/>
    <property type="match status" value="1"/>
</dbReference>
<dbReference type="InterPro" id="IPR038970">
    <property type="entry name" value="Lyase_8"/>
</dbReference>
<keyword evidence="8" id="KW-1185">Reference proteome</keyword>
<dbReference type="Pfam" id="PF02884">
    <property type="entry name" value="Lyase_8_C"/>
    <property type="match status" value="1"/>
</dbReference>
<name>A0A409VBK4_9AGAR</name>
<dbReference type="Gene3D" id="2.60.220.10">
    <property type="entry name" value="Polysaccharide lyase family 8-like, C-terminal"/>
    <property type="match status" value="1"/>
</dbReference>
<keyword evidence="2" id="KW-0732">Signal</keyword>
<evidence type="ECO:0000313" key="8">
    <source>
        <dbReference type="Proteomes" id="UP000284706"/>
    </source>
</evidence>
<comment type="similarity">
    <text evidence="1">Belongs to the polysaccharide lyase 8 family.</text>
</comment>
<comment type="caution">
    <text evidence="7">The sequence shown here is derived from an EMBL/GenBank/DDBJ whole genome shotgun (WGS) entry which is preliminary data.</text>
</comment>
<accession>A0A409VBK4</accession>
<dbReference type="PANTHER" id="PTHR38481:SF1">
    <property type="entry name" value="HYALURONATE LYASE"/>
    <property type="match status" value="1"/>
</dbReference>
<protein>
    <recommendedName>
        <fullName evidence="9">Polysaccharide lyase family 8 protein</fullName>
    </recommendedName>
</protein>
<dbReference type="GO" id="GO:0005576">
    <property type="term" value="C:extracellular region"/>
    <property type="evidence" value="ECO:0007669"/>
    <property type="project" value="InterPro"/>
</dbReference>
<dbReference type="Gene3D" id="1.50.10.100">
    <property type="entry name" value="Chondroitin AC/alginate lyase"/>
    <property type="match status" value="1"/>
</dbReference>
<evidence type="ECO:0008006" key="9">
    <source>
        <dbReference type="Google" id="ProtNLM"/>
    </source>
</evidence>
<dbReference type="Pfam" id="PF08124">
    <property type="entry name" value="Lyase_8_N"/>
    <property type="match status" value="1"/>
</dbReference>
<dbReference type="InterPro" id="IPR011013">
    <property type="entry name" value="Gal_mutarotase_sf_dom"/>
</dbReference>
<evidence type="ECO:0000259" key="6">
    <source>
        <dbReference type="Pfam" id="PF08124"/>
    </source>
</evidence>
<dbReference type="InterPro" id="IPR008929">
    <property type="entry name" value="Chondroitin_lyas"/>
</dbReference>
<organism evidence="7 8">
    <name type="scientific">Gymnopilus dilepis</name>
    <dbReference type="NCBI Taxonomy" id="231916"/>
    <lineage>
        <taxon>Eukaryota</taxon>
        <taxon>Fungi</taxon>
        <taxon>Dikarya</taxon>
        <taxon>Basidiomycota</taxon>
        <taxon>Agaricomycotina</taxon>
        <taxon>Agaricomycetes</taxon>
        <taxon>Agaricomycetidae</taxon>
        <taxon>Agaricales</taxon>
        <taxon>Agaricineae</taxon>
        <taxon>Hymenogastraceae</taxon>
        <taxon>Gymnopilus</taxon>
    </lineage>
</organism>
<dbReference type="PANTHER" id="PTHR38481">
    <property type="entry name" value="HYALURONATE LYASE"/>
    <property type="match status" value="1"/>
</dbReference>
<dbReference type="GO" id="GO:0005975">
    <property type="term" value="P:carbohydrate metabolic process"/>
    <property type="evidence" value="ECO:0007669"/>
    <property type="project" value="InterPro"/>
</dbReference>
<dbReference type="InterPro" id="IPR011071">
    <property type="entry name" value="Lyase_8-like_C"/>
</dbReference>
<evidence type="ECO:0000259" key="5">
    <source>
        <dbReference type="Pfam" id="PF02884"/>
    </source>
</evidence>
<evidence type="ECO:0000313" key="7">
    <source>
        <dbReference type="EMBL" id="PPQ64381.1"/>
    </source>
</evidence>
<dbReference type="InParanoid" id="A0A409VBK4"/>
<gene>
    <name evidence="7" type="ORF">CVT26_002088</name>
</gene>
<dbReference type="InterPro" id="IPR012970">
    <property type="entry name" value="Lyase_8_alpha_N"/>
</dbReference>
<evidence type="ECO:0000259" key="4">
    <source>
        <dbReference type="Pfam" id="PF02278"/>
    </source>
</evidence>
<dbReference type="InterPro" id="IPR004103">
    <property type="entry name" value="Lyase_8_C"/>
</dbReference>
<dbReference type="Proteomes" id="UP000284706">
    <property type="component" value="Unassembled WGS sequence"/>
</dbReference>
<proteinExistence type="inferred from homology"/>